<keyword evidence="3" id="KW-1185">Reference proteome</keyword>
<evidence type="ECO:0000313" key="2">
    <source>
        <dbReference type="EMBL" id="OCL14789.1"/>
    </source>
</evidence>
<reference evidence="2 3" key="1">
    <citation type="journal article" date="2016" name="Nat. Commun.">
        <title>Ectomycorrhizal ecology is imprinted in the genome of the dominant symbiotic fungus Cenococcum geophilum.</title>
        <authorList>
            <consortium name="DOE Joint Genome Institute"/>
            <person name="Peter M."/>
            <person name="Kohler A."/>
            <person name="Ohm R.A."/>
            <person name="Kuo A."/>
            <person name="Krutzmann J."/>
            <person name="Morin E."/>
            <person name="Arend M."/>
            <person name="Barry K.W."/>
            <person name="Binder M."/>
            <person name="Choi C."/>
            <person name="Clum A."/>
            <person name="Copeland A."/>
            <person name="Grisel N."/>
            <person name="Haridas S."/>
            <person name="Kipfer T."/>
            <person name="LaButti K."/>
            <person name="Lindquist E."/>
            <person name="Lipzen A."/>
            <person name="Maire R."/>
            <person name="Meier B."/>
            <person name="Mihaltcheva S."/>
            <person name="Molinier V."/>
            <person name="Murat C."/>
            <person name="Poggeler S."/>
            <person name="Quandt C.A."/>
            <person name="Sperisen C."/>
            <person name="Tritt A."/>
            <person name="Tisserant E."/>
            <person name="Crous P.W."/>
            <person name="Henrissat B."/>
            <person name="Nehls U."/>
            <person name="Egli S."/>
            <person name="Spatafora J.W."/>
            <person name="Grigoriev I.V."/>
            <person name="Martin F.M."/>
        </authorList>
    </citation>
    <scope>NUCLEOTIDE SEQUENCE [LARGE SCALE GENOMIC DNA]</scope>
    <source>
        <strain evidence="2 3">CBS 207.34</strain>
    </source>
</reference>
<dbReference type="OrthoDB" id="3795483at2759"/>
<accession>A0A8E2JYU6</accession>
<name>A0A8E2JYU6_9PEZI</name>
<organism evidence="2 3">
    <name type="scientific">Glonium stellatum</name>
    <dbReference type="NCBI Taxonomy" id="574774"/>
    <lineage>
        <taxon>Eukaryota</taxon>
        <taxon>Fungi</taxon>
        <taxon>Dikarya</taxon>
        <taxon>Ascomycota</taxon>
        <taxon>Pezizomycotina</taxon>
        <taxon>Dothideomycetes</taxon>
        <taxon>Pleosporomycetidae</taxon>
        <taxon>Gloniales</taxon>
        <taxon>Gloniaceae</taxon>
        <taxon>Glonium</taxon>
    </lineage>
</organism>
<proteinExistence type="predicted"/>
<gene>
    <name evidence="2" type="ORF">AOQ84DRAFT_210194</name>
</gene>
<dbReference type="AlphaFoldDB" id="A0A8E2JYU6"/>
<protein>
    <submittedName>
        <fullName evidence="2">Uncharacterized protein</fullName>
    </submittedName>
</protein>
<evidence type="ECO:0000256" key="1">
    <source>
        <dbReference type="SAM" id="MobiDB-lite"/>
    </source>
</evidence>
<feature type="region of interest" description="Disordered" evidence="1">
    <location>
        <begin position="144"/>
        <end position="195"/>
    </location>
</feature>
<dbReference type="Proteomes" id="UP000250140">
    <property type="component" value="Unassembled WGS sequence"/>
</dbReference>
<evidence type="ECO:0000313" key="3">
    <source>
        <dbReference type="Proteomes" id="UP000250140"/>
    </source>
</evidence>
<dbReference type="EMBL" id="KV748531">
    <property type="protein sequence ID" value="OCL14789.1"/>
    <property type="molecule type" value="Genomic_DNA"/>
</dbReference>
<feature type="compositionally biased region" description="Acidic residues" evidence="1">
    <location>
        <begin position="150"/>
        <end position="192"/>
    </location>
</feature>
<sequence>MLRSRLPYFTAAAAVAVCWTRQKRSLASEALETPLSYLTAASLCLNLPHPFAILRPSNIGIALFRIWSAIDGYHLAQPAETESNMYHPADSTLLGIPLELRHRIFGYLSERDEGPANLLKNWFEKKELEQLIGQHAASIAANSVATPGAQDDDGEDASEEGGDEENEDGEDGDNEEEEEEEDEDIDEEEDDSDGHAVDITTATATRTGPPLPPVSHKWRHIPSIFSLTHCPPPMSLLLVCKQLHAEAIAYYYDCVTLRIDATAGFEHVTFFEETMDQLASSAFSPTEPIRKFELIFTWDTEWLRASEAYESVFQAMLYQRAQKTEEVLKKAPRLNKVHIKWYDSLRDLESLDLQMNILQGFWNLLSQADVDMEEHFLEAGTEPDENSIQGQRRVQFEQILAHGQNFC</sequence>